<dbReference type="GO" id="GO:0051287">
    <property type="term" value="F:NAD binding"/>
    <property type="evidence" value="ECO:0007669"/>
    <property type="project" value="InterPro"/>
</dbReference>
<keyword evidence="8" id="KW-1185">Reference proteome</keyword>
<dbReference type="InterPro" id="IPR036291">
    <property type="entry name" value="NAD(P)-bd_dom_sf"/>
</dbReference>
<keyword evidence="3" id="KW-0520">NAD</keyword>
<dbReference type="SUPFAM" id="SSF52283">
    <property type="entry name" value="Formate/glycerate dehydrogenase catalytic domain-like"/>
    <property type="match status" value="1"/>
</dbReference>
<dbReference type="Proteomes" id="UP000536262">
    <property type="component" value="Unassembled WGS sequence"/>
</dbReference>
<dbReference type="SUPFAM" id="SSF51735">
    <property type="entry name" value="NAD(P)-binding Rossmann-fold domains"/>
    <property type="match status" value="1"/>
</dbReference>
<dbReference type="Gene3D" id="3.40.50.720">
    <property type="entry name" value="NAD(P)-binding Rossmann-like Domain"/>
    <property type="match status" value="2"/>
</dbReference>
<dbReference type="EMBL" id="JACHOU010000010">
    <property type="protein sequence ID" value="MBB6355882.1"/>
    <property type="molecule type" value="Genomic_DNA"/>
</dbReference>
<evidence type="ECO:0000259" key="6">
    <source>
        <dbReference type="Pfam" id="PF02826"/>
    </source>
</evidence>
<feature type="domain" description="D-isomer specific 2-hydroxyacid dehydrogenase NAD-binding" evidence="6">
    <location>
        <begin position="111"/>
        <end position="285"/>
    </location>
</feature>
<evidence type="ECO:0000256" key="4">
    <source>
        <dbReference type="RuleBase" id="RU003719"/>
    </source>
</evidence>
<dbReference type="Pfam" id="PF02826">
    <property type="entry name" value="2-Hacid_dh_C"/>
    <property type="match status" value="1"/>
</dbReference>
<dbReference type="InterPro" id="IPR050857">
    <property type="entry name" value="D-2-hydroxyacid_DH"/>
</dbReference>
<dbReference type="PROSITE" id="PS00671">
    <property type="entry name" value="D_2_HYDROXYACID_DH_3"/>
    <property type="match status" value="1"/>
</dbReference>
<dbReference type="PROSITE" id="PS00670">
    <property type="entry name" value="D_2_HYDROXYACID_DH_2"/>
    <property type="match status" value="1"/>
</dbReference>
<dbReference type="AlphaFoldDB" id="A0A7X0FA02"/>
<feature type="domain" description="D-isomer specific 2-hydroxyacid dehydrogenase catalytic" evidence="5">
    <location>
        <begin position="38"/>
        <end position="314"/>
    </location>
</feature>
<protein>
    <submittedName>
        <fullName evidence="7">D-3-phosphoglycerate dehydrogenase</fullName>
        <ecNumber evidence="7">1.1.1.95</ecNumber>
    </submittedName>
</protein>
<reference evidence="7 8" key="1">
    <citation type="submission" date="2020-08" db="EMBL/GenBank/DDBJ databases">
        <title>Genomic Encyclopedia of Type Strains, Phase IV (KMG-IV): sequencing the most valuable type-strain genomes for metagenomic binning, comparative biology and taxonomic classification.</title>
        <authorList>
            <person name="Goeker M."/>
        </authorList>
    </citation>
    <scope>NUCLEOTIDE SEQUENCE [LARGE SCALE GENOMIC DNA]</scope>
    <source>
        <strain evidence="7 8">DSM 7051</strain>
    </source>
</reference>
<dbReference type="PANTHER" id="PTHR42789:SF1">
    <property type="entry name" value="D-ISOMER SPECIFIC 2-HYDROXYACID DEHYDROGENASE FAMILY PROTEIN (AFU_ORTHOLOGUE AFUA_6G10090)"/>
    <property type="match status" value="1"/>
</dbReference>
<sequence>MTTTIVTVGGRMAAEGLAMLERAGIECISTEPYPTKPEVLALIDKHQPAALVVRLVELVDRDMLAASRKLKIVAKHGVGTNDIDVAAAKALGIPVIMATGANAHSVAEHALGLILALTKDFLRQDGHIRNGLWDKKLYAGSELRGRKLGLVGFGLIGQILARMVAPIGMQVSAYDPFAPEEAFSGGVTRATSLDTLLAECDVVSLHCPLTDGTRNLIGAREIALMKPTAYFINTARGEVVDEPALVAALQAGRIAGAGLDSFAEEPPVASPLWQLPNVLLTPHVAGVTEDARRAVSIMTATNVLAFLRGEPLARNLHARV</sequence>
<organism evidence="7 8">
    <name type="scientific">Aminobacter aganoensis</name>
    <dbReference type="NCBI Taxonomy" id="83264"/>
    <lineage>
        <taxon>Bacteria</taxon>
        <taxon>Pseudomonadati</taxon>
        <taxon>Pseudomonadota</taxon>
        <taxon>Alphaproteobacteria</taxon>
        <taxon>Hyphomicrobiales</taxon>
        <taxon>Phyllobacteriaceae</taxon>
        <taxon>Aminobacter</taxon>
    </lineage>
</organism>
<dbReference type="InterPro" id="IPR006139">
    <property type="entry name" value="D-isomer_2_OHA_DH_cat_dom"/>
</dbReference>
<evidence type="ECO:0000256" key="1">
    <source>
        <dbReference type="ARBA" id="ARBA00005854"/>
    </source>
</evidence>
<comment type="similarity">
    <text evidence="1 4">Belongs to the D-isomer specific 2-hydroxyacid dehydrogenase family.</text>
</comment>
<dbReference type="InterPro" id="IPR006140">
    <property type="entry name" value="D-isomer_DH_NAD-bd"/>
</dbReference>
<accession>A0A7X0FA02</accession>
<dbReference type="FunFam" id="3.40.50.720:FF:000203">
    <property type="entry name" value="D-3-phosphoglycerate dehydrogenase (SerA)"/>
    <property type="match status" value="1"/>
</dbReference>
<gene>
    <name evidence="7" type="ORF">GGR00_003687</name>
</gene>
<dbReference type="GO" id="GO:0004617">
    <property type="term" value="F:phosphoglycerate dehydrogenase activity"/>
    <property type="evidence" value="ECO:0007669"/>
    <property type="project" value="UniProtKB-EC"/>
</dbReference>
<name>A0A7X0FA02_9HYPH</name>
<evidence type="ECO:0000256" key="2">
    <source>
        <dbReference type="ARBA" id="ARBA00023002"/>
    </source>
</evidence>
<dbReference type="CDD" id="cd12173">
    <property type="entry name" value="PGDH_4"/>
    <property type="match status" value="1"/>
</dbReference>
<dbReference type="EC" id="1.1.1.95" evidence="7"/>
<evidence type="ECO:0000313" key="8">
    <source>
        <dbReference type="Proteomes" id="UP000536262"/>
    </source>
</evidence>
<dbReference type="Pfam" id="PF00389">
    <property type="entry name" value="2-Hacid_dh"/>
    <property type="match status" value="1"/>
</dbReference>
<proteinExistence type="inferred from homology"/>
<comment type="caution">
    <text evidence="7">The sequence shown here is derived from an EMBL/GenBank/DDBJ whole genome shotgun (WGS) entry which is preliminary data.</text>
</comment>
<keyword evidence="2 4" id="KW-0560">Oxidoreductase</keyword>
<evidence type="ECO:0000313" key="7">
    <source>
        <dbReference type="EMBL" id="MBB6355882.1"/>
    </source>
</evidence>
<dbReference type="InterPro" id="IPR029753">
    <property type="entry name" value="D-isomer_DH_CS"/>
</dbReference>
<dbReference type="RefSeq" id="WP_184700281.1">
    <property type="nucleotide sequence ID" value="NZ_BAABEG010000001.1"/>
</dbReference>
<evidence type="ECO:0000259" key="5">
    <source>
        <dbReference type="Pfam" id="PF00389"/>
    </source>
</evidence>
<evidence type="ECO:0000256" key="3">
    <source>
        <dbReference type="ARBA" id="ARBA00023027"/>
    </source>
</evidence>
<dbReference type="PANTHER" id="PTHR42789">
    <property type="entry name" value="D-ISOMER SPECIFIC 2-HYDROXYACID DEHYDROGENASE FAMILY PROTEIN (AFU_ORTHOLOGUE AFUA_6G10090)"/>
    <property type="match status" value="1"/>
</dbReference>